<evidence type="ECO:0000256" key="6">
    <source>
        <dbReference type="SAM" id="Phobius"/>
    </source>
</evidence>
<evidence type="ECO:0000259" key="7">
    <source>
        <dbReference type="Pfam" id="PF06803"/>
    </source>
</evidence>
<evidence type="ECO:0000256" key="4">
    <source>
        <dbReference type="ARBA" id="ARBA00023136"/>
    </source>
</evidence>
<dbReference type="EMBL" id="FNNC01000003">
    <property type="protein sequence ID" value="SDW57626.1"/>
    <property type="molecule type" value="Genomic_DNA"/>
</dbReference>
<feature type="compositionally biased region" description="Basic and acidic residues" evidence="5">
    <location>
        <begin position="35"/>
        <end position="55"/>
    </location>
</feature>
<keyword evidence="9" id="KW-1185">Reference proteome</keyword>
<evidence type="ECO:0000256" key="1">
    <source>
        <dbReference type="ARBA" id="ARBA00004127"/>
    </source>
</evidence>
<evidence type="ECO:0000256" key="2">
    <source>
        <dbReference type="ARBA" id="ARBA00022692"/>
    </source>
</evidence>
<evidence type="ECO:0000313" key="8">
    <source>
        <dbReference type="EMBL" id="SDW57626.1"/>
    </source>
</evidence>
<dbReference type="STRING" id="1122204.SAMN05421781_1808"/>
<feature type="region of interest" description="Disordered" evidence="5">
    <location>
        <begin position="29"/>
        <end position="57"/>
    </location>
</feature>
<sequence length="151" mass="17861">MAKDKKRRSFLKKKNIDESTLKDRLRRLNPRAKKYAKDPKETEKLLRQAREKADENQSPLKNVWQELQLMLEMLRAWWKKEYQHAPYKSIVAIIAGLIYFVSPIDLIPDFLPGGLIDDAAVISFVFKQVQKDLDDFKEWKLQRDNTVNADE</sequence>
<evidence type="ECO:0000256" key="3">
    <source>
        <dbReference type="ARBA" id="ARBA00022989"/>
    </source>
</evidence>
<comment type="subcellular location">
    <subcellularLocation>
        <location evidence="1">Endomembrane system</location>
        <topology evidence="1">Multi-pass membrane protein</topology>
    </subcellularLocation>
</comment>
<dbReference type="AlphaFoldDB" id="A0A1H2UN92"/>
<keyword evidence="3 6" id="KW-1133">Transmembrane helix</keyword>
<evidence type="ECO:0000313" key="9">
    <source>
        <dbReference type="Proteomes" id="UP000199488"/>
    </source>
</evidence>
<keyword evidence="4 6" id="KW-0472">Membrane</keyword>
<feature type="domain" description="DUF1232" evidence="7">
    <location>
        <begin position="90"/>
        <end position="124"/>
    </location>
</feature>
<organism evidence="8 9">
    <name type="scientific">Marinococcus luteus</name>
    <dbReference type="NCBI Taxonomy" id="1122204"/>
    <lineage>
        <taxon>Bacteria</taxon>
        <taxon>Bacillati</taxon>
        <taxon>Bacillota</taxon>
        <taxon>Bacilli</taxon>
        <taxon>Bacillales</taxon>
        <taxon>Bacillaceae</taxon>
        <taxon>Marinococcus</taxon>
    </lineage>
</organism>
<dbReference type="RefSeq" id="WP_091613994.1">
    <property type="nucleotide sequence ID" value="NZ_FNNC01000003.1"/>
</dbReference>
<gene>
    <name evidence="8" type="ORF">SAMN05421781_1808</name>
</gene>
<evidence type="ECO:0000256" key="5">
    <source>
        <dbReference type="SAM" id="MobiDB-lite"/>
    </source>
</evidence>
<dbReference type="OrthoDB" id="9793277at2"/>
<feature type="transmembrane region" description="Helical" evidence="6">
    <location>
        <begin position="85"/>
        <end position="102"/>
    </location>
</feature>
<dbReference type="GO" id="GO:0012505">
    <property type="term" value="C:endomembrane system"/>
    <property type="evidence" value="ECO:0007669"/>
    <property type="project" value="UniProtKB-SubCell"/>
</dbReference>
<dbReference type="Pfam" id="PF06803">
    <property type="entry name" value="DUF1232"/>
    <property type="match status" value="1"/>
</dbReference>
<proteinExistence type="predicted"/>
<dbReference type="InterPro" id="IPR010652">
    <property type="entry name" value="DUF1232"/>
</dbReference>
<keyword evidence="2 6" id="KW-0812">Transmembrane</keyword>
<dbReference type="Proteomes" id="UP000199488">
    <property type="component" value="Unassembled WGS sequence"/>
</dbReference>
<reference evidence="8 9" key="1">
    <citation type="submission" date="2016-10" db="EMBL/GenBank/DDBJ databases">
        <authorList>
            <person name="de Groot N.N."/>
        </authorList>
    </citation>
    <scope>NUCLEOTIDE SEQUENCE [LARGE SCALE GENOMIC DNA]</scope>
    <source>
        <strain evidence="8 9">DSM 23126</strain>
    </source>
</reference>
<accession>A0A1H2UN92</accession>
<protein>
    <submittedName>
        <fullName evidence="8">Uncharacterized membrane protein YkvA, DUF1232 family</fullName>
    </submittedName>
</protein>
<name>A0A1H2UN92_9BACI</name>